<evidence type="ECO:0000259" key="4">
    <source>
        <dbReference type="Pfam" id="PF01261"/>
    </source>
</evidence>
<dbReference type="PANTHER" id="PTHR12110:SF41">
    <property type="entry name" value="INOSOSE DEHYDRATASE"/>
    <property type="match status" value="1"/>
</dbReference>
<evidence type="ECO:0000313" key="5">
    <source>
        <dbReference type="EMBL" id="RRC96016.1"/>
    </source>
</evidence>
<proteinExistence type="inferred from homology"/>
<dbReference type="HAMAP" id="MF_01672">
    <property type="entry name" value="IolE"/>
    <property type="match status" value="1"/>
</dbReference>
<dbReference type="OrthoDB" id="104997at2"/>
<keyword evidence="6" id="KW-1185">Reference proteome</keyword>
<dbReference type="NCBIfam" id="TIGR04379">
    <property type="entry name" value="myo_inos_iolE"/>
    <property type="match status" value="1"/>
</dbReference>
<dbReference type="InterPro" id="IPR050312">
    <property type="entry name" value="IolE/XylAMocC-like"/>
</dbReference>
<reference evidence="5 6" key="1">
    <citation type="submission" date="2018-11" db="EMBL/GenBank/DDBJ databases">
        <title>Genomes From Bacteria Associated with the Canine Oral Cavity: a Test Case for Automated Genome-Based Taxonomic Assignment.</title>
        <authorList>
            <person name="Coil D.A."/>
            <person name="Jospin G."/>
            <person name="Darling A.E."/>
            <person name="Wallis C."/>
            <person name="Davis I.J."/>
            <person name="Harris S."/>
            <person name="Eisen J.A."/>
            <person name="Holcombe L.J."/>
            <person name="O'Flynn C."/>
        </authorList>
    </citation>
    <scope>NUCLEOTIDE SEQUENCE [LARGE SCALE GENOMIC DNA]</scope>
    <source>
        <strain evidence="5 6">OH770</strain>
    </source>
</reference>
<dbReference type="PANTHER" id="PTHR12110">
    <property type="entry name" value="HYDROXYPYRUVATE ISOMERASE"/>
    <property type="match status" value="1"/>
</dbReference>
<dbReference type="InterPro" id="IPR030823">
    <property type="entry name" value="IolE/MocC"/>
</dbReference>
<dbReference type="EMBL" id="RQZF01000002">
    <property type="protein sequence ID" value="RRC96016.1"/>
    <property type="molecule type" value="Genomic_DNA"/>
</dbReference>
<dbReference type="EC" id="4.2.1.44" evidence="5"/>
<dbReference type="GO" id="GO:0050114">
    <property type="term" value="F:myo-inosose-2 dehydratase activity"/>
    <property type="evidence" value="ECO:0007669"/>
    <property type="project" value="UniProtKB-EC"/>
</dbReference>
<keyword evidence="3" id="KW-0170">Cobalt</keyword>
<feature type="domain" description="Xylose isomerase-like TIM barrel" evidence="4">
    <location>
        <begin position="33"/>
        <end position="277"/>
    </location>
</feature>
<evidence type="ECO:0000256" key="3">
    <source>
        <dbReference type="ARBA" id="ARBA00023285"/>
    </source>
</evidence>
<sequence length="295" mass="32928">MSTIRVGCAPIAWVNDDMPELGGETTYQQILSEVALAGYEGTEIGNKYPKDPAVLKRELDLRGIRIAAAWHGCLLTTEPYEDEERKFIDFCDYMVALGADCVNICEQGHSIQGMRDTSVFDDKPFFTDDEWERLADGLNRFGDIAKEKGLRLAYHHHMGTGVQTTEEIDRLMSMTDPDKLLLLVDNGHLLFSGESTADIIARYLPRIGHVHLKDIRPEIVEKARAEKLSFLDSILAGAFTVPGDGPTDFATLMRPVVDSDYDGWFLVEAEQDPAIANPLEYALIARTYLRDSLGV</sequence>
<dbReference type="RefSeq" id="WP_124868860.1">
    <property type="nucleotide sequence ID" value="NZ_RQZF01000002.1"/>
</dbReference>
<evidence type="ECO:0000256" key="2">
    <source>
        <dbReference type="ARBA" id="ARBA00023239"/>
    </source>
</evidence>
<dbReference type="GO" id="GO:0019310">
    <property type="term" value="P:inositol catabolic process"/>
    <property type="evidence" value="ECO:0007669"/>
    <property type="project" value="InterPro"/>
</dbReference>
<keyword evidence="2 5" id="KW-0456">Lyase</keyword>
<evidence type="ECO:0000313" key="6">
    <source>
        <dbReference type="Proteomes" id="UP000280444"/>
    </source>
</evidence>
<dbReference type="AlphaFoldDB" id="A0A3P1SG96"/>
<dbReference type="InterPro" id="IPR013022">
    <property type="entry name" value="Xyl_isomerase-like_TIM-brl"/>
</dbReference>
<accession>A0A3P1SG96</accession>
<name>A0A3P1SG96_9ACTO</name>
<dbReference type="Pfam" id="PF01261">
    <property type="entry name" value="AP_endonuc_2"/>
    <property type="match status" value="1"/>
</dbReference>
<dbReference type="InterPro" id="IPR023952">
    <property type="entry name" value="IolE"/>
</dbReference>
<dbReference type="Gene3D" id="3.20.20.150">
    <property type="entry name" value="Divalent-metal-dependent TIM barrel enzymes"/>
    <property type="match status" value="1"/>
</dbReference>
<dbReference type="SUPFAM" id="SSF51658">
    <property type="entry name" value="Xylose isomerase-like"/>
    <property type="match status" value="1"/>
</dbReference>
<dbReference type="InterPro" id="IPR036237">
    <property type="entry name" value="Xyl_isomerase-like_sf"/>
</dbReference>
<dbReference type="GO" id="GO:0030145">
    <property type="term" value="F:manganese ion binding"/>
    <property type="evidence" value="ECO:0007669"/>
    <property type="project" value="InterPro"/>
</dbReference>
<evidence type="ECO:0000256" key="1">
    <source>
        <dbReference type="ARBA" id="ARBA00023211"/>
    </source>
</evidence>
<dbReference type="Proteomes" id="UP000280444">
    <property type="component" value="Unassembled WGS sequence"/>
</dbReference>
<gene>
    <name evidence="5" type="primary">iolE</name>
    <name evidence="5" type="ORF">EII11_04020</name>
</gene>
<keyword evidence="1" id="KW-0464">Manganese</keyword>
<comment type="caution">
    <text evidence="5">The sequence shown here is derived from an EMBL/GenBank/DDBJ whole genome shotgun (WGS) entry which is preliminary data.</text>
</comment>
<protein>
    <submittedName>
        <fullName evidence="5">Myo-inosose-2 dehydratase</fullName>
        <ecNumber evidence="5">4.2.1.44</ecNumber>
    </submittedName>
</protein>
<organism evidence="5 6">
    <name type="scientific">Schaalia canis</name>
    <dbReference type="NCBI Taxonomy" id="100469"/>
    <lineage>
        <taxon>Bacteria</taxon>
        <taxon>Bacillati</taxon>
        <taxon>Actinomycetota</taxon>
        <taxon>Actinomycetes</taxon>
        <taxon>Actinomycetales</taxon>
        <taxon>Actinomycetaceae</taxon>
        <taxon>Schaalia</taxon>
    </lineage>
</organism>